<evidence type="ECO:0000256" key="1">
    <source>
        <dbReference type="SAM" id="Phobius"/>
    </source>
</evidence>
<feature type="transmembrane region" description="Helical" evidence="1">
    <location>
        <begin position="180"/>
        <end position="196"/>
    </location>
</feature>
<dbReference type="Pfam" id="PF06197">
    <property type="entry name" value="DUF998"/>
    <property type="match status" value="1"/>
</dbReference>
<feature type="transmembrane region" description="Helical" evidence="1">
    <location>
        <begin position="142"/>
        <end position="160"/>
    </location>
</feature>
<organism evidence="2 3">
    <name type="scientific">Halomonas rhizosphaerae</name>
    <dbReference type="NCBI Taxonomy" id="3043296"/>
    <lineage>
        <taxon>Bacteria</taxon>
        <taxon>Pseudomonadati</taxon>
        <taxon>Pseudomonadota</taxon>
        <taxon>Gammaproteobacteria</taxon>
        <taxon>Oceanospirillales</taxon>
        <taxon>Halomonadaceae</taxon>
        <taxon>Halomonas</taxon>
    </lineage>
</organism>
<evidence type="ECO:0000313" key="3">
    <source>
        <dbReference type="Proteomes" id="UP001225957"/>
    </source>
</evidence>
<dbReference type="EMBL" id="JASCQP010000040">
    <property type="protein sequence ID" value="MDI5892835.1"/>
    <property type="molecule type" value="Genomic_DNA"/>
</dbReference>
<evidence type="ECO:0000313" key="2">
    <source>
        <dbReference type="EMBL" id="MDI5892835.1"/>
    </source>
</evidence>
<comment type="caution">
    <text evidence="2">The sequence shown here is derived from an EMBL/GenBank/DDBJ whole genome shotgun (WGS) entry which is preliminary data.</text>
</comment>
<reference evidence="2 3" key="1">
    <citation type="submission" date="2023-04" db="EMBL/GenBank/DDBJ databases">
        <title>Halomonas strains isolated from rhizosphere soil.</title>
        <authorList>
            <person name="Xu L."/>
            <person name="Sun J.-Q."/>
        </authorList>
    </citation>
    <scope>NUCLEOTIDE SEQUENCE [LARGE SCALE GENOMIC DNA]</scope>
    <source>
        <strain evidence="2 3">LR5S20</strain>
    </source>
</reference>
<keyword evidence="3" id="KW-1185">Reference proteome</keyword>
<keyword evidence="1" id="KW-0472">Membrane</keyword>
<feature type="transmembrane region" description="Helical" evidence="1">
    <location>
        <begin position="78"/>
        <end position="100"/>
    </location>
</feature>
<proteinExistence type="predicted"/>
<accession>A0ABT6V4Z0</accession>
<feature type="transmembrane region" description="Helical" evidence="1">
    <location>
        <begin position="50"/>
        <end position="71"/>
    </location>
</feature>
<feature type="transmembrane region" description="Helical" evidence="1">
    <location>
        <begin position="115"/>
        <end position="135"/>
    </location>
</feature>
<dbReference type="Proteomes" id="UP001225957">
    <property type="component" value="Unassembled WGS sequence"/>
</dbReference>
<name>A0ABT6V4Z0_9GAMM</name>
<dbReference type="RefSeq" id="WP_282736745.1">
    <property type="nucleotide sequence ID" value="NZ_JASCQP010000040.1"/>
</dbReference>
<protein>
    <submittedName>
        <fullName evidence="2">DUF998 domain-containing protein</fullName>
    </submittedName>
</protein>
<sequence length="211" mass="23291">MRPILLICGIIAALCFVATDIAGAILYPDYSFSDQAVSELFAIGAPTSRIVAPLFTLSSFLLMAFAIGVWLSSGHSRLLRLMAAMFAGSALIGVILWNFFPMHMRGAEPTFTDTMHLILATNPFVVLSIVFAVAVFRGWFRLYTVATFVMLLLPAVFAFQYAMEVQENLPTPGLGLGERVAQYAYALWQSTLAIVLRRKRNSEAHYPRSEA</sequence>
<keyword evidence="1" id="KW-1133">Transmembrane helix</keyword>
<dbReference type="InterPro" id="IPR009339">
    <property type="entry name" value="DUF998"/>
</dbReference>
<gene>
    <name evidence="2" type="ORF">QLQ83_17235</name>
</gene>
<keyword evidence="1" id="KW-0812">Transmembrane</keyword>